<dbReference type="GO" id="GO:0031405">
    <property type="term" value="F:lipoic acid binding"/>
    <property type="evidence" value="ECO:0007669"/>
    <property type="project" value="TreeGrafter"/>
</dbReference>
<evidence type="ECO:0000313" key="11">
    <source>
        <dbReference type="Proteomes" id="UP000829401"/>
    </source>
</evidence>
<evidence type="ECO:0000256" key="5">
    <source>
        <dbReference type="ARBA" id="ARBA00023315"/>
    </source>
</evidence>
<keyword evidence="4 6" id="KW-0450">Lipoyl</keyword>
<dbReference type="PROSITE" id="PS50968">
    <property type="entry name" value="BIOTINYL_LIPOYL"/>
    <property type="match status" value="1"/>
</dbReference>
<dbReference type="InterPro" id="IPR050743">
    <property type="entry name" value="2-oxoacid_DH_E2_comp"/>
</dbReference>
<evidence type="ECO:0000259" key="9">
    <source>
        <dbReference type="PROSITE" id="PS51826"/>
    </source>
</evidence>
<evidence type="ECO:0000256" key="1">
    <source>
        <dbReference type="ARBA" id="ARBA00001938"/>
    </source>
</evidence>
<comment type="cofactor">
    <cofactor evidence="1 6">
        <name>(R)-lipoate</name>
        <dbReference type="ChEBI" id="CHEBI:83088"/>
    </cofactor>
</comment>
<accession>A0A9E7D1F6</accession>
<dbReference type="SUPFAM" id="SSF51230">
    <property type="entry name" value="Single hybrid motif"/>
    <property type="match status" value="1"/>
</dbReference>
<sequence length="426" mass="46325">MTMPKLAMTQEMGTILQWYKREGDWVEAGEPLLEVMTNKINMDVESYVDGVLRKRLYEEGAEVPVLNVIAYIGDADEPLPDNNSGELSVSSDLSHSETSAAHHPQKSVSTRVRATPAARAVARKLGVLLTDVRGTGPNNRIQREDVEAFAISRPSCSTTTPAERRLASRTASQTESSIHVTPEDNLTAAPVDSCSRVPYHGLRKMVGDRMATSASQAPHVTLVREIDVTQTLELRRRLMPIVEEQTGAHLSLNTMVLFATAHALAKHPNVNATWASKDEIIQHHSVHLGMAVAAPRGLMVPVIHFANTLSILALSEQASQLVKRARNGALTPDDLEGGTFTMSNLGMFGIESFNPIINFPQVAILGVGALIEKPIVENGAIVVRPMLTLNLSFDHRVLDGADAAKFLQTVADYLTCPDELFVALHA</sequence>
<dbReference type="SUPFAM" id="SSF47005">
    <property type="entry name" value="Peripheral subunit-binding domain of 2-oxo acid dehydrogenase complex"/>
    <property type="match status" value="1"/>
</dbReference>
<dbReference type="InterPro" id="IPR011053">
    <property type="entry name" value="Single_hybrid_motif"/>
</dbReference>
<dbReference type="RefSeq" id="WP_236613882.1">
    <property type="nucleotide sequence ID" value="NZ_AURB01000134.1"/>
</dbReference>
<evidence type="ECO:0000313" key="10">
    <source>
        <dbReference type="EMBL" id="UNO50857.1"/>
    </source>
</evidence>
<dbReference type="Pfam" id="PF00198">
    <property type="entry name" value="2-oxoacid_dh"/>
    <property type="match status" value="1"/>
</dbReference>
<dbReference type="EC" id="2.3.1.-" evidence="6"/>
<dbReference type="SUPFAM" id="SSF52777">
    <property type="entry name" value="CoA-dependent acyltransferases"/>
    <property type="match status" value="1"/>
</dbReference>
<dbReference type="PANTHER" id="PTHR43178">
    <property type="entry name" value="DIHYDROLIPOAMIDE ACETYLTRANSFERASE COMPONENT OF PYRUVATE DEHYDROGENASE COMPLEX"/>
    <property type="match status" value="1"/>
</dbReference>
<evidence type="ECO:0000256" key="7">
    <source>
        <dbReference type="SAM" id="MobiDB-lite"/>
    </source>
</evidence>
<organism evidence="10 11">
    <name type="scientific">Alicyclobacillus acidoterrestris (strain ATCC 49025 / DSM 3922 / CIP 106132 / NCIMB 13137 / GD3B)</name>
    <dbReference type="NCBI Taxonomy" id="1356854"/>
    <lineage>
        <taxon>Bacteria</taxon>
        <taxon>Bacillati</taxon>
        <taxon>Bacillota</taxon>
        <taxon>Bacilli</taxon>
        <taxon>Bacillales</taxon>
        <taxon>Alicyclobacillaceae</taxon>
        <taxon>Alicyclobacillus</taxon>
    </lineage>
</organism>
<feature type="region of interest" description="Disordered" evidence="7">
    <location>
        <begin position="152"/>
        <end position="179"/>
    </location>
</feature>
<protein>
    <recommendedName>
        <fullName evidence="6">Dihydrolipoamide acetyltransferase component of pyruvate dehydrogenase complex</fullName>
        <ecNumber evidence="6">2.3.1.-</ecNumber>
    </recommendedName>
</protein>
<feature type="compositionally biased region" description="Polar residues" evidence="7">
    <location>
        <begin position="81"/>
        <end position="99"/>
    </location>
</feature>
<evidence type="ECO:0000256" key="6">
    <source>
        <dbReference type="RuleBase" id="RU003423"/>
    </source>
</evidence>
<feature type="region of interest" description="Disordered" evidence="7">
    <location>
        <begin position="81"/>
        <end position="113"/>
    </location>
</feature>
<dbReference type="FunFam" id="3.30.559.10:FF:000007">
    <property type="entry name" value="Dihydrolipoamide acetyltransferase component of pyruvate dehydrogenase complex"/>
    <property type="match status" value="1"/>
</dbReference>
<dbReference type="Pfam" id="PF00364">
    <property type="entry name" value="Biotin_lipoyl"/>
    <property type="match status" value="1"/>
</dbReference>
<keyword evidence="3 6" id="KW-0808">Transferase</keyword>
<reference evidence="11" key="1">
    <citation type="journal article" date="2022" name="G3 (Bethesda)">
        <title>Unveiling the complete genome sequence of Alicyclobacillus acidoterrestris DSM 3922T, a taint-producing strain.</title>
        <authorList>
            <person name="Leonardo I.C."/>
            <person name="Barreto Crespo M.T."/>
            <person name="Gaspar F.B."/>
        </authorList>
    </citation>
    <scope>NUCLEOTIDE SEQUENCE [LARGE SCALE GENOMIC DNA]</scope>
    <source>
        <strain evidence="11">DSM 3922</strain>
    </source>
</reference>
<dbReference type="CDD" id="cd06849">
    <property type="entry name" value="lipoyl_domain"/>
    <property type="match status" value="1"/>
</dbReference>
<dbReference type="PROSITE" id="PS00189">
    <property type="entry name" value="LIPOYL"/>
    <property type="match status" value="1"/>
</dbReference>
<proteinExistence type="inferred from homology"/>
<feature type="compositionally biased region" description="Polar residues" evidence="7">
    <location>
        <begin position="169"/>
        <end position="179"/>
    </location>
</feature>
<evidence type="ECO:0000256" key="4">
    <source>
        <dbReference type="ARBA" id="ARBA00022823"/>
    </source>
</evidence>
<dbReference type="InterPro" id="IPR000089">
    <property type="entry name" value="Biotin_lipoyl"/>
</dbReference>
<dbReference type="InterPro" id="IPR036625">
    <property type="entry name" value="E3-bd_dom_sf"/>
</dbReference>
<dbReference type="Gene3D" id="2.40.50.100">
    <property type="match status" value="1"/>
</dbReference>
<dbReference type="KEGG" id="aaco:K1I37_11240"/>
<dbReference type="PANTHER" id="PTHR43178:SF5">
    <property type="entry name" value="LIPOAMIDE ACYLTRANSFERASE COMPONENT OF BRANCHED-CHAIN ALPHA-KETO ACID DEHYDROGENASE COMPLEX, MITOCHONDRIAL"/>
    <property type="match status" value="1"/>
</dbReference>
<evidence type="ECO:0000256" key="2">
    <source>
        <dbReference type="ARBA" id="ARBA00007317"/>
    </source>
</evidence>
<comment type="similarity">
    <text evidence="2 6">Belongs to the 2-oxoacid dehydrogenase family.</text>
</comment>
<name>A0A9E7D1F6_ALIAG</name>
<dbReference type="GO" id="GO:0005737">
    <property type="term" value="C:cytoplasm"/>
    <property type="evidence" value="ECO:0007669"/>
    <property type="project" value="TreeGrafter"/>
</dbReference>
<dbReference type="InterPro" id="IPR004167">
    <property type="entry name" value="PSBD"/>
</dbReference>
<dbReference type="Gene3D" id="4.10.320.10">
    <property type="entry name" value="E3-binding domain"/>
    <property type="match status" value="1"/>
</dbReference>
<evidence type="ECO:0000256" key="3">
    <source>
        <dbReference type="ARBA" id="ARBA00022679"/>
    </source>
</evidence>
<dbReference type="InterPro" id="IPR001078">
    <property type="entry name" value="2-oxoacid_DH_actylTfrase"/>
</dbReference>
<dbReference type="Gene3D" id="3.30.559.10">
    <property type="entry name" value="Chloramphenicol acetyltransferase-like domain"/>
    <property type="match status" value="1"/>
</dbReference>
<dbReference type="EMBL" id="CP080467">
    <property type="protein sequence ID" value="UNO50857.1"/>
    <property type="molecule type" value="Genomic_DNA"/>
</dbReference>
<feature type="domain" description="Peripheral subunit-binding (PSBD)" evidence="9">
    <location>
        <begin position="113"/>
        <end position="150"/>
    </location>
</feature>
<dbReference type="Proteomes" id="UP000829401">
    <property type="component" value="Chromosome"/>
</dbReference>
<feature type="domain" description="Lipoyl-binding" evidence="8">
    <location>
        <begin position="1"/>
        <end position="73"/>
    </location>
</feature>
<keyword evidence="11" id="KW-1185">Reference proteome</keyword>
<dbReference type="InterPro" id="IPR003016">
    <property type="entry name" value="2-oxoA_DH_lipoyl-BS"/>
</dbReference>
<evidence type="ECO:0000259" key="8">
    <source>
        <dbReference type="PROSITE" id="PS50968"/>
    </source>
</evidence>
<dbReference type="InterPro" id="IPR023213">
    <property type="entry name" value="CAT-like_dom_sf"/>
</dbReference>
<gene>
    <name evidence="10" type="ORF">K1I37_11240</name>
</gene>
<dbReference type="Pfam" id="PF02817">
    <property type="entry name" value="E3_binding"/>
    <property type="match status" value="1"/>
</dbReference>
<dbReference type="PROSITE" id="PS51826">
    <property type="entry name" value="PSBD"/>
    <property type="match status" value="1"/>
</dbReference>
<keyword evidence="5 6" id="KW-0012">Acyltransferase</keyword>
<dbReference type="AlphaFoldDB" id="A0A9E7D1F6"/>
<dbReference type="GO" id="GO:0016407">
    <property type="term" value="F:acetyltransferase activity"/>
    <property type="evidence" value="ECO:0007669"/>
    <property type="project" value="TreeGrafter"/>
</dbReference>